<evidence type="ECO:0000313" key="1">
    <source>
        <dbReference type="EMBL" id="BDO14154.1"/>
    </source>
</evidence>
<organism evidence="1 2">
    <name type="scientific">Klebsiella quasipneumoniae subsp. quasipneumoniae</name>
    <dbReference type="NCBI Taxonomy" id="1667327"/>
    <lineage>
        <taxon>Bacteria</taxon>
        <taxon>Pseudomonadati</taxon>
        <taxon>Pseudomonadota</taxon>
        <taxon>Gammaproteobacteria</taxon>
        <taxon>Enterobacterales</taxon>
        <taxon>Enterobacteriaceae</taxon>
        <taxon>Klebsiella/Raoultella group</taxon>
        <taxon>Klebsiella</taxon>
        <taxon>Klebsiella pneumoniae complex</taxon>
    </lineage>
</organism>
<accession>A0AAN1Y667</accession>
<dbReference type="Proteomes" id="UP001058353">
    <property type="component" value="Chromosome"/>
</dbReference>
<gene>
    <name evidence="1" type="ORF">KAM644c_32200</name>
</gene>
<name>A0AAN1Y667_9ENTR</name>
<dbReference type="AlphaFoldDB" id="A0AAN1Y667"/>
<protein>
    <submittedName>
        <fullName evidence="1">Uncharacterized protein</fullName>
    </submittedName>
</protein>
<reference evidence="1" key="1">
    <citation type="submission" date="2022-07" db="EMBL/GenBank/DDBJ databases">
        <title>Complete genome sequence of carbapenem-resistant Klebsiella spp. in Japan.</title>
        <authorList>
            <person name="Maehana S."/>
            <person name="Suzuki M."/>
            <person name="Kitasato H."/>
        </authorList>
    </citation>
    <scope>NUCLEOTIDE SEQUENCE</scope>
    <source>
        <strain evidence="1">KAM644</strain>
    </source>
</reference>
<evidence type="ECO:0000313" key="2">
    <source>
        <dbReference type="Proteomes" id="UP001058353"/>
    </source>
</evidence>
<dbReference type="EMBL" id="AP026407">
    <property type="protein sequence ID" value="BDO14154.1"/>
    <property type="molecule type" value="Genomic_DNA"/>
</dbReference>
<sequence>MNSPGFPVCKPGAYYVRSVAERELTCDKKSPISANDYLPARRYALFGYLTVDKSFRERMDLCHTHYKCYQL</sequence>
<proteinExistence type="predicted"/>